<name>A0A8T1HKP6_9STRA</name>
<evidence type="ECO:0000313" key="2">
    <source>
        <dbReference type="Proteomes" id="UP000760860"/>
    </source>
</evidence>
<reference evidence="1" key="1">
    <citation type="submission" date="2018-05" db="EMBL/GenBank/DDBJ databases">
        <title>Effector identification in a new, highly contiguous assembly of the strawberry crown rot pathogen Phytophthora cactorum.</title>
        <authorList>
            <person name="Armitage A.D."/>
            <person name="Nellist C.F."/>
            <person name="Bates H."/>
            <person name="Vickerstaff R.J."/>
            <person name="Harrison R.J."/>
        </authorList>
    </citation>
    <scope>NUCLEOTIDE SEQUENCE</scope>
    <source>
        <strain evidence="1">P421</strain>
    </source>
</reference>
<organism evidence="1 2">
    <name type="scientific">Phytophthora cactorum</name>
    <dbReference type="NCBI Taxonomy" id="29920"/>
    <lineage>
        <taxon>Eukaryota</taxon>
        <taxon>Sar</taxon>
        <taxon>Stramenopiles</taxon>
        <taxon>Oomycota</taxon>
        <taxon>Peronosporomycetes</taxon>
        <taxon>Peronosporales</taxon>
        <taxon>Peronosporaceae</taxon>
        <taxon>Phytophthora</taxon>
    </lineage>
</organism>
<dbReference type="EMBL" id="RCMV01000806">
    <property type="protein sequence ID" value="KAG3212709.1"/>
    <property type="molecule type" value="Genomic_DNA"/>
</dbReference>
<accession>A0A8T1HKP6</accession>
<protein>
    <submittedName>
        <fullName evidence="1">Uncharacterized protein</fullName>
    </submittedName>
</protein>
<sequence>MIDAANWKRIIVHLSCKRMIVGKMMTLHCKGCRAIELHGRILQVPSTSSALTKQKFKIPVPSRKTLNWVEFKSYRRCKRLKKVTTKKPRLPDT</sequence>
<comment type="caution">
    <text evidence="1">The sequence shown here is derived from an EMBL/GenBank/DDBJ whole genome shotgun (WGS) entry which is preliminary data.</text>
</comment>
<gene>
    <name evidence="1" type="ORF">PC129_g16336</name>
</gene>
<proteinExistence type="predicted"/>
<dbReference type="AlphaFoldDB" id="A0A8T1HKP6"/>
<evidence type="ECO:0000313" key="1">
    <source>
        <dbReference type="EMBL" id="KAG3212709.1"/>
    </source>
</evidence>
<dbReference type="Proteomes" id="UP000760860">
    <property type="component" value="Unassembled WGS sequence"/>
</dbReference>